<feature type="domain" description="EAL" evidence="5">
    <location>
        <begin position="533"/>
        <end position="772"/>
    </location>
</feature>
<dbReference type="GO" id="GO:0071111">
    <property type="term" value="F:cyclic-guanylate-specific phosphodiesterase activity"/>
    <property type="evidence" value="ECO:0007669"/>
    <property type="project" value="InterPro"/>
</dbReference>
<dbReference type="EMBL" id="NXID01000003">
    <property type="protein sequence ID" value="RXK16854.1"/>
    <property type="molecule type" value="Genomic_DNA"/>
</dbReference>
<feature type="domain" description="PAC" evidence="4">
    <location>
        <begin position="331"/>
        <end position="385"/>
    </location>
</feature>
<dbReference type="PROSITE" id="PS50113">
    <property type="entry name" value="PAC"/>
    <property type="match status" value="1"/>
</dbReference>
<organism evidence="6 7">
    <name type="scientific">Malaciobacter mytili LMG 24559</name>
    <dbReference type="NCBI Taxonomy" id="1032238"/>
    <lineage>
        <taxon>Bacteria</taxon>
        <taxon>Pseudomonadati</taxon>
        <taxon>Campylobacterota</taxon>
        <taxon>Epsilonproteobacteria</taxon>
        <taxon>Campylobacterales</taxon>
        <taxon>Arcobacteraceae</taxon>
        <taxon>Malaciobacter</taxon>
    </lineage>
</organism>
<dbReference type="SMART" id="SM00052">
    <property type="entry name" value="EAL"/>
    <property type="match status" value="1"/>
</dbReference>
<keyword evidence="7" id="KW-1185">Reference proteome</keyword>
<dbReference type="SUPFAM" id="SSF141868">
    <property type="entry name" value="EAL domain-like"/>
    <property type="match status" value="1"/>
</dbReference>
<dbReference type="InterPro" id="IPR050706">
    <property type="entry name" value="Cyclic-di-GMP_PDE-like"/>
</dbReference>
<dbReference type="InterPro" id="IPR001633">
    <property type="entry name" value="EAL_dom"/>
</dbReference>
<protein>
    <submittedName>
        <fullName evidence="6">Uncharacterized protein</fullName>
    </submittedName>
</protein>
<dbReference type="InterPro" id="IPR000014">
    <property type="entry name" value="PAS"/>
</dbReference>
<dbReference type="PROSITE" id="PS50883">
    <property type="entry name" value="EAL"/>
    <property type="match status" value="1"/>
</dbReference>
<evidence type="ECO:0000259" key="2">
    <source>
        <dbReference type="PROSITE" id="PS50110"/>
    </source>
</evidence>
<dbReference type="CDD" id="cd01948">
    <property type="entry name" value="EAL"/>
    <property type="match status" value="1"/>
</dbReference>
<gene>
    <name evidence="6" type="ORF">CP985_01465</name>
</gene>
<proteinExistence type="predicted"/>
<dbReference type="PROSITE" id="PS50112">
    <property type="entry name" value="PAS"/>
    <property type="match status" value="1"/>
</dbReference>
<feature type="modified residue" description="4-aspartylphosphate" evidence="1">
    <location>
        <position position="179"/>
    </location>
</feature>
<dbReference type="PANTHER" id="PTHR33121">
    <property type="entry name" value="CYCLIC DI-GMP PHOSPHODIESTERASE PDEF"/>
    <property type="match status" value="1"/>
</dbReference>
<accession>A0AAX2AIK3</accession>
<feature type="modified residue" description="4-aspartylphosphate" evidence="1">
    <location>
        <position position="53"/>
    </location>
</feature>
<feature type="domain" description="Response regulatory" evidence="2">
    <location>
        <begin position="130"/>
        <end position="246"/>
    </location>
</feature>
<name>A0AAX2AIK3_9BACT</name>
<feature type="domain" description="PAS" evidence="3">
    <location>
        <begin position="261"/>
        <end position="340"/>
    </location>
</feature>
<dbReference type="SMART" id="SM00448">
    <property type="entry name" value="REC"/>
    <property type="match status" value="2"/>
</dbReference>
<dbReference type="Proteomes" id="UP000290092">
    <property type="component" value="Unassembled WGS sequence"/>
</dbReference>
<dbReference type="SMART" id="SM00086">
    <property type="entry name" value="PAC"/>
    <property type="match status" value="1"/>
</dbReference>
<comment type="caution">
    <text evidence="6">The sequence shown here is derived from an EMBL/GenBank/DDBJ whole genome shotgun (WGS) entry which is preliminary data.</text>
</comment>
<evidence type="ECO:0000259" key="3">
    <source>
        <dbReference type="PROSITE" id="PS50112"/>
    </source>
</evidence>
<dbReference type="SUPFAM" id="SSF55785">
    <property type="entry name" value="PYP-like sensor domain (PAS domain)"/>
    <property type="match status" value="1"/>
</dbReference>
<dbReference type="Gene3D" id="3.40.50.2300">
    <property type="match status" value="2"/>
</dbReference>
<dbReference type="GO" id="GO:0000160">
    <property type="term" value="P:phosphorelay signal transduction system"/>
    <property type="evidence" value="ECO:0007669"/>
    <property type="project" value="InterPro"/>
</dbReference>
<dbReference type="InterPro" id="IPR011006">
    <property type="entry name" value="CheY-like_superfamily"/>
</dbReference>
<dbReference type="Pfam" id="PF00072">
    <property type="entry name" value="Response_reg"/>
    <property type="match status" value="2"/>
</dbReference>
<keyword evidence="1" id="KW-0597">Phosphoprotein</keyword>
<dbReference type="InterPro" id="IPR000700">
    <property type="entry name" value="PAS-assoc_C"/>
</dbReference>
<evidence type="ECO:0000313" key="6">
    <source>
        <dbReference type="EMBL" id="RXK16854.1"/>
    </source>
</evidence>
<dbReference type="SUPFAM" id="SSF52172">
    <property type="entry name" value="CheY-like"/>
    <property type="match status" value="2"/>
</dbReference>
<dbReference type="Pfam" id="PF08447">
    <property type="entry name" value="PAS_3"/>
    <property type="match status" value="1"/>
</dbReference>
<sequence>MPINILLIEDSKSYSKALSVLLEQKNYKITPAYTFADSQKILKNQAFNFIILDLILPDKEGEELIKELSLLENNKNSKIIVLSGEQDIQKRNFLFEHGVVDYLSKQAPLKDLVEEIDTIISDILTNNKSSILVVDDSSFVRKTMKLVLSVKNYNILLAADVQEALEILKKQQVDLIFSDLEMPNIDGIEFINILKKDINTKDIPILVLSGSKDRESYAKVLKHGAIDFIRKPFLNEEILLKANLHIKHSKQIQEIANQAKELSEYKRLLNESDIISKANPKGIITYVNDNFVNISGYTKEELLGKPHNIVRHPDMSSLIFKEMWEHIKEKKTYKNIIKNRKKDGNVYYVDATISPILDINGEIKEIIGIRHDITDIMNPKRQLLDDLKYIENPILIFLEIVNYKLFQDFYSETIMHQFEEELAKKLLEYFPEYSGLKKVYNLSNGLFALLKNQYLESKYIDICLGEVIKNFKEKGVLFRDNIYDMEICLSYSNEKSYIYDDVSLGIKYAIETKTQVVYAKDFYRRAQIEARKKLKILQMIKDALANDNSCFESHFQGIIDNNTQEIVKYESLVRLKNKNEEPLTPYHFLELSKKTGYYTKITKKIIENSFKALKLTNKDISINLSGTDIENIEIRNLLLESVMKEEFKGRITFELLEDENIKDFNIIKDFISLAKLMGNVKIAIDDFGSGYSNFERLLDFQPDFLKIDGSLIKNIVNDEFSRHVVEAIILFAKKQKIKTVAEFVENEEIFNKVKELGIDYSQGYYFHKPQKL</sequence>
<dbReference type="InterPro" id="IPR001789">
    <property type="entry name" value="Sig_transdc_resp-reg_receiver"/>
</dbReference>
<evidence type="ECO:0000256" key="1">
    <source>
        <dbReference type="PROSITE-ProRule" id="PRU00169"/>
    </source>
</evidence>
<evidence type="ECO:0000313" key="7">
    <source>
        <dbReference type="Proteomes" id="UP000290092"/>
    </source>
</evidence>
<dbReference type="NCBIfam" id="TIGR00229">
    <property type="entry name" value="sensory_box"/>
    <property type="match status" value="1"/>
</dbReference>
<dbReference type="AlphaFoldDB" id="A0AAX2AIK3"/>
<evidence type="ECO:0000259" key="5">
    <source>
        <dbReference type="PROSITE" id="PS50883"/>
    </source>
</evidence>
<dbReference type="Pfam" id="PF00563">
    <property type="entry name" value="EAL"/>
    <property type="match status" value="1"/>
</dbReference>
<dbReference type="CDD" id="cd00156">
    <property type="entry name" value="REC"/>
    <property type="match status" value="1"/>
</dbReference>
<dbReference type="KEGG" id="amyt:AMYT_1191"/>
<dbReference type="RefSeq" id="WP_114841636.1">
    <property type="nucleotide sequence ID" value="NZ_CP031219.1"/>
</dbReference>
<dbReference type="CDD" id="cd00130">
    <property type="entry name" value="PAS"/>
    <property type="match status" value="1"/>
</dbReference>
<dbReference type="PROSITE" id="PS50110">
    <property type="entry name" value="RESPONSE_REGULATORY"/>
    <property type="match status" value="2"/>
</dbReference>
<dbReference type="InterPro" id="IPR013655">
    <property type="entry name" value="PAS_fold_3"/>
</dbReference>
<dbReference type="InterPro" id="IPR035965">
    <property type="entry name" value="PAS-like_dom_sf"/>
</dbReference>
<evidence type="ECO:0000259" key="4">
    <source>
        <dbReference type="PROSITE" id="PS50113"/>
    </source>
</evidence>
<dbReference type="Gene3D" id="3.20.20.450">
    <property type="entry name" value="EAL domain"/>
    <property type="match status" value="1"/>
</dbReference>
<reference evidence="6 7" key="1">
    <citation type="submission" date="2017-09" db="EMBL/GenBank/DDBJ databases">
        <title>Genomics of the genus Arcobacter.</title>
        <authorList>
            <person name="Perez-Cataluna A."/>
            <person name="Figueras M.J."/>
            <person name="Salas-Masso N."/>
        </authorList>
    </citation>
    <scope>NUCLEOTIDE SEQUENCE [LARGE SCALE GENOMIC DNA]</scope>
    <source>
        <strain evidence="6 7">CECT 7386</strain>
    </source>
</reference>
<dbReference type="Gene3D" id="3.30.450.20">
    <property type="entry name" value="PAS domain"/>
    <property type="match status" value="1"/>
</dbReference>
<dbReference type="InterPro" id="IPR001610">
    <property type="entry name" value="PAC"/>
</dbReference>
<feature type="domain" description="Response regulatory" evidence="2">
    <location>
        <begin position="4"/>
        <end position="120"/>
    </location>
</feature>
<dbReference type="InterPro" id="IPR035919">
    <property type="entry name" value="EAL_sf"/>
</dbReference>
<dbReference type="PANTHER" id="PTHR33121:SF79">
    <property type="entry name" value="CYCLIC DI-GMP PHOSPHODIESTERASE PDED-RELATED"/>
    <property type="match status" value="1"/>
</dbReference>